<evidence type="ECO:0000313" key="2">
    <source>
        <dbReference type="EMBL" id="VUW99110.1"/>
    </source>
</evidence>
<keyword evidence="3" id="KW-1185">Reference proteome</keyword>
<organism evidence="2 3">
    <name type="scientific">Faecalibacterium prausnitzii</name>
    <dbReference type="NCBI Taxonomy" id="853"/>
    <lineage>
        <taxon>Bacteria</taxon>
        <taxon>Bacillati</taxon>
        <taxon>Bacillota</taxon>
        <taxon>Clostridia</taxon>
        <taxon>Eubacteriales</taxon>
        <taxon>Oscillospiraceae</taxon>
        <taxon>Faecalibacterium</taxon>
    </lineage>
</organism>
<accession>A0A564SXG4</accession>
<evidence type="ECO:0000313" key="3">
    <source>
        <dbReference type="Proteomes" id="UP000406184"/>
    </source>
</evidence>
<gene>
    <name evidence="2" type="ORF">FPPS064S07_02515</name>
</gene>
<proteinExistence type="predicted"/>
<reference evidence="2 3" key="1">
    <citation type="submission" date="2019-07" db="EMBL/GenBank/DDBJ databases">
        <authorList>
            <person name="Hibberd C M."/>
            <person name="Gehrig L. J."/>
            <person name="Chang H.-W."/>
            <person name="Venkatesh S."/>
        </authorList>
    </citation>
    <scope>NUCLEOTIDE SEQUENCE [LARGE SCALE GENOMIC DNA]</scope>
    <source>
        <strain evidence="2">Faecalibacterium_prausnitzii_JG_BgPS064</strain>
    </source>
</reference>
<feature type="region of interest" description="Disordered" evidence="1">
    <location>
        <begin position="286"/>
        <end position="306"/>
    </location>
</feature>
<dbReference type="EMBL" id="CABHMY010000088">
    <property type="protein sequence ID" value="VUW99110.1"/>
    <property type="molecule type" value="Genomic_DNA"/>
</dbReference>
<evidence type="ECO:0000256" key="1">
    <source>
        <dbReference type="SAM" id="MobiDB-lite"/>
    </source>
</evidence>
<dbReference type="Proteomes" id="UP000406184">
    <property type="component" value="Unassembled WGS sequence"/>
</dbReference>
<sequence>MKLVTYPLDGVIYSAEDVAAYLCTRTSGVYSRDSNFAVTVSGPREITVSPGLAWINYDDFKGISVCARERSTLTVPDADDMLPRIDRVVLQFDANANLTALKLKPGTPKAEPTAPELIRTHFIYELCLCEISVPAGSAEITAASLTDTRADDALCSLMRDGVTGIPMDELGRQALAKAKETAALCDSLLASYSGGYLGIWPVTLPADGWAECTDVPGYAYKQTAQLRAAREANVPSAVPTPETFTVAVAAGLAGVCETKDGSITFWAENVPEGGIQMQVELLGPSASTADTGEDTLGDTVLEDTTL</sequence>
<name>A0A564SXG4_9FIRM</name>
<dbReference type="RefSeq" id="WP_158398258.1">
    <property type="nucleotide sequence ID" value="NZ_CABHMY010000088.1"/>
</dbReference>
<protein>
    <submittedName>
        <fullName evidence="2">Uncharacterized protein</fullName>
    </submittedName>
</protein>
<dbReference type="AlphaFoldDB" id="A0A564SXG4"/>